<dbReference type="HOGENOM" id="CLU_3051540_0_0_1"/>
<dbReference type="EMBL" id="KI289396">
    <property type="protein sequence ID" value="ESA08274.1"/>
    <property type="molecule type" value="Genomic_DNA"/>
</dbReference>
<accession>U9TJB1</accession>
<gene>
    <name evidence="1" type="ORF">GLOINDRAFT_31906</name>
</gene>
<dbReference type="AlphaFoldDB" id="U9TJB1"/>
<protein>
    <submittedName>
        <fullName evidence="1">Uncharacterized protein</fullName>
    </submittedName>
</protein>
<organism evidence="1">
    <name type="scientific">Rhizophagus irregularis (strain DAOM 181602 / DAOM 197198 / MUCL 43194)</name>
    <name type="common">Arbuscular mycorrhizal fungus</name>
    <name type="synonym">Glomus intraradices</name>
    <dbReference type="NCBI Taxonomy" id="747089"/>
    <lineage>
        <taxon>Eukaryota</taxon>
        <taxon>Fungi</taxon>
        <taxon>Fungi incertae sedis</taxon>
        <taxon>Mucoromycota</taxon>
        <taxon>Glomeromycotina</taxon>
        <taxon>Glomeromycetes</taxon>
        <taxon>Glomerales</taxon>
        <taxon>Glomeraceae</taxon>
        <taxon>Rhizophagus</taxon>
    </lineage>
</organism>
<evidence type="ECO:0000313" key="1">
    <source>
        <dbReference type="EMBL" id="ESA08274.1"/>
    </source>
</evidence>
<sequence>MVNRLWYETVMPILWRNPIRKIENQIYHKLGILNIKYNRLNVITLMKVLSILFV</sequence>
<name>U9TJB1_RHIID</name>
<proteinExistence type="predicted"/>
<reference evidence="1" key="1">
    <citation type="submission" date="2013-07" db="EMBL/GenBank/DDBJ databases">
        <title>The genome of an arbuscular mycorrhizal fungus provides insights into the evolution of the oldest plant symbiosis.</title>
        <authorList>
            <consortium name="DOE Joint Genome Institute"/>
            <person name="Tisserant E."/>
            <person name="Malbreil M."/>
            <person name="Kuo A."/>
            <person name="Kohler A."/>
            <person name="Symeonidi A."/>
            <person name="Balestrini R."/>
            <person name="Charron P."/>
            <person name="Duensing N."/>
            <person name="Frei-dit-Frey N."/>
            <person name="Gianinazzi-Pearson V."/>
            <person name="Gilbert B."/>
            <person name="Handa Y."/>
            <person name="Hijri M."/>
            <person name="Kaul R."/>
            <person name="Kawaguchi M."/>
            <person name="Krajinski F."/>
            <person name="Lammers P."/>
            <person name="Lapierre D."/>
            <person name="Masclaux F.G."/>
            <person name="Murat C."/>
            <person name="Morin E."/>
            <person name="Ndikumana S."/>
            <person name="Pagni M."/>
            <person name="Petitpierre D."/>
            <person name="Requena N."/>
            <person name="Rosikiewicz P."/>
            <person name="Riley R."/>
            <person name="Saito K."/>
            <person name="San Clemente H."/>
            <person name="Shapiro H."/>
            <person name="van Tuinen D."/>
            <person name="Becard G."/>
            <person name="Bonfante P."/>
            <person name="Paszkowski U."/>
            <person name="Shachar-Hill Y."/>
            <person name="Young J.P."/>
            <person name="Sanders I.R."/>
            <person name="Henrissat B."/>
            <person name="Rensing S.A."/>
            <person name="Grigoriev I.V."/>
            <person name="Corradi N."/>
            <person name="Roux C."/>
            <person name="Martin F."/>
        </authorList>
    </citation>
    <scope>NUCLEOTIDE SEQUENCE</scope>
    <source>
        <strain evidence="1">DAOM 197198</strain>
    </source>
</reference>